<evidence type="ECO:0000259" key="1">
    <source>
        <dbReference type="Pfam" id="PF06742"/>
    </source>
</evidence>
<evidence type="ECO:0000313" key="3">
    <source>
        <dbReference type="EMBL" id="EMI25397.1"/>
    </source>
</evidence>
<dbReference type="PANTHER" id="PTHR36509:SF2">
    <property type="entry name" value="BLL3101 PROTEIN"/>
    <property type="match status" value="1"/>
</dbReference>
<protein>
    <submittedName>
        <fullName evidence="3">Protein containing DUF1254</fullName>
    </submittedName>
</protein>
<comment type="caution">
    <text evidence="3">The sequence shown here is derived from an EMBL/GenBank/DDBJ whole genome shotgun (WGS) entry which is preliminary data.</text>
</comment>
<sequence>MSIIRSAPAQQTTSFNNLAPASSDVVMHPEYAKSLARMAFLWGYPMVNMMNRQSALTQIPEPGRLFGALPAAPMNRVGMLNDYINPGQRSVACPNQDVVYGLGFLDLGKEPVVLQVPDFGDRFWVYAIYDQRTDQVGHLGKPYNSEPGFYLLTGPNYEGGTPEGFVDALRSPTDVANIIPRVFMDDTEEDREAIQPAINNISVYPLSEYTGEVKVVDWSNAPSFGEAASGGETKWVKPQKYFDQLEIVLATVAPQPGEEALYSQFRALLAVAKREPKIKQLLHDTAVEMDEQMIADFLNWKYNGKPAGNNWNRSQNNAQWGVDYHNRVSTSRSNIFDNRPNETQYFYTNFTTEGQKLDGNNNYKIYFAAGELPPVNGFWSLTLYDKEHFFHDNDLERYSLGTKNKTLKYGDDGSLVLYAGSKSPGADKKSNWLPAPDDVFSLYLRAYWGKEGITEGTWKPPIVEKY</sequence>
<feature type="domain" description="DUF1214" evidence="1">
    <location>
        <begin position="342"/>
        <end position="450"/>
    </location>
</feature>
<dbReference type="EMBL" id="ANOF01000126">
    <property type="protein sequence ID" value="EMI25397.1"/>
    <property type="molecule type" value="Genomic_DNA"/>
</dbReference>
<dbReference type="PANTHER" id="PTHR36509">
    <property type="entry name" value="BLL3101 PROTEIN"/>
    <property type="match status" value="1"/>
</dbReference>
<dbReference type="STRING" id="1263868.RESH_04010"/>
<organism evidence="3 4">
    <name type="scientific">Rhodopirellula europaea SH398</name>
    <dbReference type="NCBI Taxonomy" id="1263868"/>
    <lineage>
        <taxon>Bacteria</taxon>
        <taxon>Pseudomonadati</taxon>
        <taxon>Planctomycetota</taxon>
        <taxon>Planctomycetia</taxon>
        <taxon>Pirellulales</taxon>
        <taxon>Pirellulaceae</taxon>
        <taxon>Rhodopirellula</taxon>
    </lineage>
</organism>
<dbReference type="InterPro" id="IPR010621">
    <property type="entry name" value="DUF1214"/>
</dbReference>
<dbReference type="InterPro" id="IPR010679">
    <property type="entry name" value="DUF1254"/>
</dbReference>
<reference evidence="3 4" key="1">
    <citation type="journal article" date="2013" name="Mar. Genomics">
        <title>Expression of sulfatases in Rhodopirellula baltica and the diversity of sulfatases in the genus Rhodopirellula.</title>
        <authorList>
            <person name="Wegner C.E."/>
            <person name="Richter-Heitmann T."/>
            <person name="Klindworth A."/>
            <person name="Klockow C."/>
            <person name="Richter M."/>
            <person name="Achstetter T."/>
            <person name="Glockner F.O."/>
            <person name="Harder J."/>
        </authorList>
    </citation>
    <scope>NUCLEOTIDE SEQUENCE [LARGE SCALE GENOMIC DNA]</scope>
    <source>
        <strain evidence="3 4">SH398</strain>
    </source>
</reference>
<name>M5SCK1_9BACT</name>
<dbReference type="InterPro" id="IPR037050">
    <property type="entry name" value="DUF1254_sf"/>
</dbReference>
<proteinExistence type="predicted"/>
<accession>M5SCK1</accession>
<dbReference type="InterPro" id="IPR037049">
    <property type="entry name" value="DUF1214_C_sf"/>
</dbReference>
<dbReference type="Pfam" id="PF06863">
    <property type="entry name" value="DUF1254"/>
    <property type="match status" value="1"/>
</dbReference>
<dbReference type="Proteomes" id="UP000011996">
    <property type="component" value="Unassembled WGS sequence"/>
</dbReference>
<gene>
    <name evidence="3" type="ORF">RESH_04010</name>
</gene>
<evidence type="ECO:0000313" key="4">
    <source>
        <dbReference type="Proteomes" id="UP000011996"/>
    </source>
</evidence>
<dbReference type="Gene3D" id="2.60.120.600">
    <property type="entry name" value="Domain of unknown function DUF1214, C-terminal domain"/>
    <property type="match status" value="1"/>
</dbReference>
<dbReference type="Gene3D" id="2.60.40.1610">
    <property type="entry name" value="Domain of unknown function DUF1254"/>
    <property type="match status" value="1"/>
</dbReference>
<feature type="domain" description="DUF1254" evidence="2">
    <location>
        <begin position="74"/>
        <end position="205"/>
    </location>
</feature>
<dbReference type="PATRIC" id="fig|1263868.3.peg.4336"/>
<dbReference type="Pfam" id="PF06742">
    <property type="entry name" value="DUF1214"/>
    <property type="match status" value="1"/>
</dbReference>
<dbReference type="SUPFAM" id="SSF160935">
    <property type="entry name" value="VPA0735-like"/>
    <property type="match status" value="1"/>
</dbReference>
<evidence type="ECO:0000259" key="2">
    <source>
        <dbReference type="Pfam" id="PF06863"/>
    </source>
</evidence>
<dbReference type="AlphaFoldDB" id="M5SCK1"/>